<dbReference type="AlphaFoldDB" id="A0A382DUR6"/>
<keyword evidence="3" id="KW-0410">Iron transport</keyword>
<keyword evidence="7" id="KW-0798">TonB box</keyword>
<keyword evidence="5" id="KW-0408">Iron</keyword>
<evidence type="ECO:0000256" key="7">
    <source>
        <dbReference type="ARBA" id="ARBA00023077"/>
    </source>
</evidence>
<accession>A0A382DUR6</accession>
<feature type="domain" description="TonB-dependent receptor plug" evidence="10">
    <location>
        <begin position="60"/>
        <end position="169"/>
    </location>
</feature>
<dbReference type="PANTHER" id="PTHR32552">
    <property type="entry name" value="FERRICHROME IRON RECEPTOR-RELATED"/>
    <property type="match status" value="1"/>
</dbReference>
<dbReference type="PANTHER" id="PTHR32552:SF81">
    <property type="entry name" value="TONB-DEPENDENT OUTER MEMBRANE RECEPTOR"/>
    <property type="match status" value="1"/>
</dbReference>
<evidence type="ECO:0000256" key="5">
    <source>
        <dbReference type="ARBA" id="ARBA00023004"/>
    </source>
</evidence>
<evidence type="ECO:0000256" key="6">
    <source>
        <dbReference type="ARBA" id="ARBA00023065"/>
    </source>
</evidence>
<protein>
    <recommendedName>
        <fullName evidence="10">TonB-dependent receptor plug domain-containing protein</fullName>
    </recommendedName>
</protein>
<dbReference type="Gene3D" id="2.40.170.20">
    <property type="entry name" value="TonB-dependent receptor, beta-barrel domain"/>
    <property type="match status" value="1"/>
</dbReference>
<dbReference type="PROSITE" id="PS52016">
    <property type="entry name" value="TONB_DEPENDENT_REC_3"/>
    <property type="match status" value="1"/>
</dbReference>
<evidence type="ECO:0000256" key="1">
    <source>
        <dbReference type="ARBA" id="ARBA00004571"/>
    </source>
</evidence>
<dbReference type="EMBL" id="UINC01040898">
    <property type="protein sequence ID" value="SVB41413.1"/>
    <property type="molecule type" value="Genomic_DNA"/>
</dbReference>
<reference evidence="11" key="1">
    <citation type="submission" date="2018-05" db="EMBL/GenBank/DDBJ databases">
        <authorList>
            <person name="Lanie J.A."/>
            <person name="Ng W.-L."/>
            <person name="Kazmierczak K.M."/>
            <person name="Andrzejewski T.M."/>
            <person name="Davidsen T.M."/>
            <person name="Wayne K.J."/>
            <person name="Tettelin H."/>
            <person name="Glass J.I."/>
            <person name="Rusch D."/>
            <person name="Podicherti R."/>
            <person name="Tsui H.-C.T."/>
            <person name="Winkler M.E."/>
        </authorList>
    </citation>
    <scope>NUCLEOTIDE SEQUENCE</scope>
</reference>
<keyword evidence="8" id="KW-0472">Membrane</keyword>
<proteinExistence type="predicted"/>
<sequence length="315" mass="33736">MRDTAIFKRDLMNRFHLFLLITISQVAIERSALSAQQFPDSVISIDSLTVTVLRGADGINQTPYAISIRGKEDLQLGNTGLSLEEALQGIPGVQVQNRYNYAVGERISIRGFGARAGFGVRGLKVIVDGIPATMADGQSTLDHVDIGSLGKAEVLRGPASALYGNGSGGVLSLHTAEPPNVPFQQTVKGIIGSNGLTRLESNTSGTHQKTSYMLNLSRLNYDGFRTNPQSPSDPYGTAGRLNMNSNITREVANGVLRITGNILDLDAQNPGSLNRSDLDAGVVSARSYNVTQNTYKHARQGQFGLNWSGDLSNMG</sequence>
<name>A0A382DUR6_9ZZZZ</name>
<comment type="subcellular location">
    <subcellularLocation>
        <location evidence="1">Cell outer membrane</location>
        <topology evidence="1">Multi-pass membrane protein</topology>
    </subcellularLocation>
</comment>
<dbReference type="InterPro" id="IPR039426">
    <property type="entry name" value="TonB-dep_rcpt-like"/>
</dbReference>
<dbReference type="SUPFAM" id="SSF56935">
    <property type="entry name" value="Porins"/>
    <property type="match status" value="1"/>
</dbReference>
<keyword evidence="9" id="KW-0998">Cell outer membrane</keyword>
<dbReference type="GO" id="GO:0009279">
    <property type="term" value="C:cell outer membrane"/>
    <property type="evidence" value="ECO:0007669"/>
    <property type="project" value="UniProtKB-SubCell"/>
</dbReference>
<evidence type="ECO:0000256" key="9">
    <source>
        <dbReference type="ARBA" id="ARBA00023237"/>
    </source>
</evidence>
<dbReference type="GO" id="GO:0006826">
    <property type="term" value="P:iron ion transport"/>
    <property type="evidence" value="ECO:0007669"/>
    <property type="project" value="UniProtKB-KW"/>
</dbReference>
<dbReference type="InterPro" id="IPR012910">
    <property type="entry name" value="Plug_dom"/>
</dbReference>
<gene>
    <name evidence="11" type="ORF">METZ01_LOCUS194267</name>
</gene>
<evidence type="ECO:0000259" key="10">
    <source>
        <dbReference type="Pfam" id="PF07715"/>
    </source>
</evidence>
<evidence type="ECO:0000256" key="8">
    <source>
        <dbReference type="ARBA" id="ARBA00023136"/>
    </source>
</evidence>
<keyword evidence="6" id="KW-0406">Ion transport</keyword>
<organism evidence="11">
    <name type="scientific">marine metagenome</name>
    <dbReference type="NCBI Taxonomy" id="408172"/>
    <lineage>
        <taxon>unclassified sequences</taxon>
        <taxon>metagenomes</taxon>
        <taxon>ecological metagenomes</taxon>
    </lineage>
</organism>
<dbReference type="InterPro" id="IPR036942">
    <property type="entry name" value="Beta-barrel_TonB_sf"/>
</dbReference>
<dbReference type="Pfam" id="PF07715">
    <property type="entry name" value="Plug"/>
    <property type="match status" value="1"/>
</dbReference>
<evidence type="ECO:0000256" key="2">
    <source>
        <dbReference type="ARBA" id="ARBA00022448"/>
    </source>
</evidence>
<keyword evidence="2" id="KW-0813">Transport</keyword>
<keyword evidence="4" id="KW-0812">Transmembrane</keyword>
<evidence type="ECO:0000256" key="4">
    <source>
        <dbReference type="ARBA" id="ARBA00022692"/>
    </source>
</evidence>
<evidence type="ECO:0000313" key="11">
    <source>
        <dbReference type="EMBL" id="SVB41413.1"/>
    </source>
</evidence>
<evidence type="ECO:0000256" key="3">
    <source>
        <dbReference type="ARBA" id="ARBA00022496"/>
    </source>
</evidence>
<feature type="non-terminal residue" evidence="11">
    <location>
        <position position="315"/>
    </location>
</feature>